<dbReference type="RefSeq" id="WP_113030970.1">
    <property type="nucleotide sequence ID" value="NZ_QMFB01000005.1"/>
</dbReference>
<proteinExistence type="predicted"/>
<dbReference type="InterPro" id="IPR036514">
    <property type="entry name" value="SGNH_hydro_sf"/>
</dbReference>
<organism evidence="1 2">
    <name type="scientific">Paenibacillus contaminans</name>
    <dbReference type="NCBI Taxonomy" id="450362"/>
    <lineage>
        <taxon>Bacteria</taxon>
        <taxon>Bacillati</taxon>
        <taxon>Bacillota</taxon>
        <taxon>Bacilli</taxon>
        <taxon>Bacillales</taxon>
        <taxon>Paenibacillaceae</taxon>
        <taxon>Paenibacillus</taxon>
    </lineage>
</organism>
<dbReference type="InterPro" id="IPR051532">
    <property type="entry name" value="Ester_Hydrolysis_Enzymes"/>
</dbReference>
<gene>
    <name evidence="1" type="ORF">DQG23_11435</name>
</gene>
<evidence type="ECO:0000313" key="2">
    <source>
        <dbReference type="Proteomes" id="UP000250369"/>
    </source>
</evidence>
<comment type="caution">
    <text evidence="1">The sequence shown here is derived from an EMBL/GenBank/DDBJ whole genome shotgun (WGS) entry which is preliminary data.</text>
</comment>
<dbReference type="Gene3D" id="3.40.50.1110">
    <property type="entry name" value="SGNH hydrolase"/>
    <property type="match status" value="1"/>
</dbReference>
<evidence type="ECO:0008006" key="3">
    <source>
        <dbReference type="Google" id="ProtNLM"/>
    </source>
</evidence>
<sequence>MKAYELVLPPRIPAETGSEINIYFDNLITGNADRYDFAAVSEIGRHLNERWTAVPDKPGDYKLRIEVYDDHGDRLSAADTVIHVRDKQQSGHAKRILFIGDSITGAGRYTQELLQLFARDDMPYSLAGSRGSYPNVHEGRGGWTVSKFFIDQESPFVTDGAFSFKHYINTHNIDRVTDVGVFLGINDIFHPTADHEAESIIDRHFAMLEAMFEDIRRFDSGIHIHLIMPIPPSRFQDSFGYNYGAGQTRKRFKRNLLLWNAAILKRFSQRAGEGITLIPAYVNLDTVHNMETAEEAVNSRNSSTVIRQSNGVHPAEAGYLQIADIIYYGLKNQAERI</sequence>
<dbReference type="Proteomes" id="UP000250369">
    <property type="component" value="Unassembled WGS sequence"/>
</dbReference>
<protein>
    <recommendedName>
        <fullName evidence="3">SGNH hydrolase-type esterase domain-containing protein</fullName>
    </recommendedName>
</protein>
<dbReference type="SUPFAM" id="SSF52266">
    <property type="entry name" value="SGNH hydrolase"/>
    <property type="match status" value="1"/>
</dbReference>
<dbReference type="EMBL" id="QMFB01000005">
    <property type="protein sequence ID" value="RAV21266.1"/>
    <property type="molecule type" value="Genomic_DNA"/>
</dbReference>
<name>A0A329MPL8_9BACL</name>
<keyword evidence="2" id="KW-1185">Reference proteome</keyword>
<dbReference type="AlphaFoldDB" id="A0A329MPL8"/>
<dbReference type="CDD" id="cd00229">
    <property type="entry name" value="SGNH_hydrolase"/>
    <property type="match status" value="1"/>
</dbReference>
<dbReference type="PANTHER" id="PTHR30383:SF29">
    <property type="entry name" value="SGNH HYDROLASE-TYPE ESTERASE DOMAIN-CONTAINING PROTEIN"/>
    <property type="match status" value="1"/>
</dbReference>
<dbReference type="PANTHER" id="PTHR30383">
    <property type="entry name" value="THIOESTERASE 1/PROTEASE 1/LYSOPHOSPHOLIPASE L1"/>
    <property type="match status" value="1"/>
</dbReference>
<dbReference type="OrthoDB" id="4764584at2"/>
<accession>A0A329MPL8</accession>
<reference evidence="1 2" key="1">
    <citation type="journal article" date="2009" name="Int. J. Syst. Evol. Microbiol.">
        <title>Paenibacillus contaminans sp. nov., isolated from a contaminated laboratory plate.</title>
        <authorList>
            <person name="Chou J.H."/>
            <person name="Lee J.H."/>
            <person name="Lin M.C."/>
            <person name="Chang P.S."/>
            <person name="Arun A.B."/>
            <person name="Young C.C."/>
            <person name="Chen W.M."/>
        </authorList>
    </citation>
    <scope>NUCLEOTIDE SEQUENCE [LARGE SCALE GENOMIC DNA]</scope>
    <source>
        <strain evidence="1 2">CKOBP-6</strain>
    </source>
</reference>
<evidence type="ECO:0000313" key="1">
    <source>
        <dbReference type="EMBL" id="RAV21266.1"/>
    </source>
</evidence>